<protein>
    <recommendedName>
        <fullName evidence="4">Excreted virulence factor EspC (Type VII ESX diderm)</fullName>
    </recommendedName>
</protein>
<sequence>MSSKQINAEPDKIRTHAKNVLSVADSVNEALNAAQTASMPTEAFGKICAFLPPLFVNTVEEDGTSAIKSAGESLDEDATSLNKAAESLQSQDTSNAANLNAVSLPNATS</sequence>
<gene>
    <name evidence="2" type="ORF">NRB20_38050</name>
</gene>
<accession>A0A7K0D4P6</accession>
<comment type="caution">
    <text evidence="2">The sequence shown here is derived from an EMBL/GenBank/DDBJ whole genome shotgun (WGS) entry which is preliminary data.</text>
</comment>
<dbReference type="InterPro" id="IPR022536">
    <property type="entry name" value="EspC"/>
</dbReference>
<keyword evidence="3" id="KW-1185">Reference proteome</keyword>
<dbReference type="Pfam" id="PF10824">
    <property type="entry name" value="T7SS_ESX_EspC"/>
    <property type="match status" value="1"/>
</dbReference>
<reference evidence="2 3" key="1">
    <citation type="submission" date="2019-10" db="EMBL/GenBank/DDBJ databases">
        <title>Nocardia macrotermitis sp. nov. and Nocardia aurantia sp. nov., isolated from the gut of fungus growing-termite Macrotermes natalensis.</title>
        <authorList>
            <person name="Benndorf R."/>
            <person name="Schwitalla J."/>
            <person name="Martin K."/>
            <person name="De Beer W."/>
            <person name="Kaster A.-K."/>
            <person name="Vollmers J."/>
            <person name="Poulsen M."/>
            <person name="Beemelmanns C."/>
        </authorList>
    </citation>
    <scope>NUCLEOTIDE SEQUENCE [LARGE SCALE GENOMIC DNA]</scope>
    <source>
        <strain evidence="2 3">RB20</strain>
    </source>
</reference>
<feature type="region of interest" description="Disordered" evidence="1">
    <location>
        <begin position="67"/>
        <end position="109"/>
    </location>
</feature>
<evidence type="ECO:0008006" key="4">
    <source>
        <dbReference type="Google" id="ProtNLM"/>
    </source>
</evidence>
<evidence type="ECO:0000256" key="1">
    <source>
        <dbReference type="SAM" id="MobiDB-lite"/>
    </source>
</evidence>
<dbReference type="Proteomes" id="UP000438448">
    <property type="component" value="Unassembled WGS sequence"/>
</dbReference>
<proteinExistence type="predicted"/>
<organism evidence="2 3">
    <name type="scientific">Nocardia macrotermitis</name>
    <dbReference type="NCBI Taxonomy" id="2585198"/>
    <lineage>
        <taxon>Bacteria</taxon>
        <taxon>Bacillati</taxon>
        <taxon>Actinomycetota</taxon>
        <taxon>Actinomycetes</taxon>
        <taxon>Mycobacteriales</taxon>
        <taxon>Nocardiaceae</taxon>
        <taxon>Nocardia</taxon>
    </lineage>
</organism>
<dbReference type="AlphaFoldDB" id="A0A7K0D4P6"/>
<name>A0A7K0D4P6_9NOCA</name>
<evidence type="ECO:0000313" key="2">
    <source>
        <dbReference type="EMBL" id="MQY20697.1"/>
    </source>
</evidence>
<dbReference type="EMBL" id="WEGK01000007">
    <property type="protein sequence ID" value="MQY20697.1"/>
    <property type="molecule type" value="Genomic_DNA"/>
</dbReference>
<evidence type="ECO:0000313" key="3">
    <source>
        <dbReference type="Proteomes" id="UP000438448"/>
    </source>
</evidence>
<dbReference type="GO" id="GO:0009306">
    <property type="term" value="P:protein secretion"/>
    <property type="evidence" value="ECO:0007669"/>
    <property type="project" value="InterPro"/>
</dbReference>
<feature type="compositionally biased region" description="Polar residues" evidence="1">
    <location>
        <begin position="79"/>
        <end position="109"/>
    </location>
</feature>